<sequence>MKLSSRLIRRVVIAIVFLATFTLLGYGTKQLTTPIATCTDLIMNGEEEGVDCGLTACGKDCEPDLDPPSVKSTKLIKAGKGDYDFVAEIINPNIDFGASEVEYELALFNSGESELLKEAGIFYILPGQTKYLILPALTTEKEVKRIDFKILNARWQKIESLEGMNLIVRRDKYTVLPGGLSSKLEAVIFNDSDFDFNVIDVDILVRNVSGEIIAINRTDIRTLIARTERGFIATWPFPIEGKIAEIEIIPSTNLFENLNFIKRYGSGIEKFQQY</sequence>
<dbReference type="EMBL" id="MGJO01000045">
    <property type="protein sequence ID" value="OGN08653.1"/>
    <property type="molecule type" value="Genomic_DNA"/>
</dbReference>
<dbReference type="AlphaFoldDB" id="A0A1F8F693"/>
<name>A0A1F8F693_9BACT</name>
<comment type="caution">
    <text evidence="1">The sequence shown here is derived from an EMBL/GenBank/DDBJ whole genome shotgun (WGS) entry which is preliminary data.</text>
</comment>
<proteinExistence type="predicted"/>
<organism evidence="1 2">
    <name type="scientific">Candidatus Yanofskybacteria bacterium RIFCSPHIGHO2_02_FULL_39_10</name>
    <dbReference type="NCBI Taxonomy" id="1802674"/>
    <lineage>
        <taxon>Bacteria</taxon>
        <taxon>Candidatus Yanofskyibacteriota</taxon>
    </lineage>
</organism>
<accession>A0A1F8F693</accession>
<evidence type="ECO:0000313" key="1">
    <source>
        <dbReference type="EMBL" id="OGN08653.1"/>
    </source>
</evidence>
<reference evidence="1 2" key="1">
    <citation type="journal article" date="2016" name="Nat. Commun.">
        <title>Thousands of microbial genomes shed light on interconnected biogeochemical processes in an aquifer system.</title>
        <authorList>
            <person name="Anantharaman K."/>
            <person name="Brown C.T."/>
            <person name="Hug L.A."/>
            <person name="Sharon I."/>
            <person name="Castelle C.J."/>
            <person name="Probst A.J."/>
            <person name="Thomas B.C."/>
            <person name="Singh A."/>
            <person name="Wilkins M.J."/>
            <person name="Karaoz U."/>
            <person name="Brodie E.L."/>
            <person name="Williams K.H."/>
            <person name="Hubbard S.S."/>
            <person name="Banfield J.F."/>
        </authorList>
    </citation>
    <scope>NUCLEOTIDE SEQUENCE [LARGE SCALE GENOMIC DNA]</scope>
</reference>
<dbReference type="Proteomes" id="UP000178908">
    <property type="component" value="Unassembled WGS sequence"/>
</dbReference>
<evidence type="ECO:0000313" key="2">
    <source>
        <dbReference type="Proteomes" id="UP000178908"/>
    </source>
</evidence>
<gene>
    <name evidence="1" type="ORF">A3C61_00950</name>
</gene>
<protein>
    <submittedName>
        <fullName evidence="1">Uncharacterized protein</fullName>
    </submittedName>
</protein>